<protein>
    <submittedName>
        <fullName evidence="4">Transposase, MuDR, MULE transposase domain protein</fullName>
    </submittedName>
</protein>
<organism evidence="4">
    <name type="scientific">Onchocerca flexuosa</name>
    <dbReference type="NCBI Taxonomy" id="387005"/>
    <lineage>
        <taxon>Eukaryota</taxon>
        <taxon>Metazoa</taxon>
        <taxon>Ecdysozoa</taxon>
        <taxon>Nematoda</taxon>
        <taxon>Chromadorea</taxon>
        <taxon>Rhabditida</taxon>
        <taxon>Spirurina</taxon>
        <taxon>Spiruromorpha</taxon>
        <taxon>Filarioidea</taxon>
        <taxon>Onchocercidae</taxon>
        <taxon>Onchocerca</taxon>
    </lineage>
</organism>
<dbReference type="AlphaFoldDB" id="A0A183GZB8"/>
<reference evidence="2 3" key="2">
    <citation type="submission" date="2018-11" db="EMBL/GenBank/DDBJ databases">
        <authorList>
            <consortium name="Pathogen Informatics"/>
        </authorList>
    </citation>
    <scope>NUCLEOTIDE SEQUENCE [LARGE SCALE GENOMIC DNA]</scope>
</reference>
<keyword evidence="3" id="KW-1185">Reference proteome</keyword>
<feature type="region of interest" description="Disordered" evidence="1">
    <location>
        <begin position="201"/>
        <end position="220"/>
    </location>
</feature>
<evidence type="ECO:0000256" key="1">
    <source>
        <dbReference type="SAM" id="MobiDB-lite"/>
    </source>
</evidence>
<name>A0A183GZB8_9BILA</name>
<gene>
    <name evidence="2" type="ORF">OFLC_LOCUS578</name>
</gene>
<evidence type="ECO:0000313" key="2">
    <source>
        <dbReference type="EMBL" id="VDO26283.1"/>
    </source>
</evidence>
<sequence>MNNHRLGKIQKGEWLTDSTTWSSRPNRVSRMRHLKTAEGKTSQKSRNFQDRINSDNVSLLSQRIKKAYCDEYSDDAEYDESDGIYDNDYLDNDSNYLDEAYDGQAYNDNDGYHEYFGYHSRYPLNPRYVNEMEQVESDEDISFPTSFLHPVSASEKIPHMLPVLKPSSSKISPNPISKPTKIAVRKRTAANNCRKIKTKNITTKVTSTTPRAMPVKHSRR</sequence>
<evidence type="ECO:0000313" key="3">
    <source>
        <dbReference type="Proteomes" id="UP000267606"/>
    </source>
</evidence>
<dbReference type="Proteomes" id="UP000267606">
    <property type="component" value="Unassembled WGS sequence"/>
</dbReference>
<evidence type="ECO:0000313" key="4">
    <source>
        <dbReference type="WBParaSite" id="OFLC_0000057701-mRNA-1"/>
    </source>
</evidence>
<accession>A0A183GZB8</accession>
<proteinExistence type="predicted"/>
<dbReference type="EMBL" id="UZAJ01000200">
    <property type="protein sequence ID" value="VDO26283.1"/>
    <property type="molecule type" value="Genomic_DNA"/>
</dbReference>
<dbReference type="WBParaSite" id="OFLC_0000057701-mRNA-1">
    <property type="protein sequence ID" value="OFLC_0000057701-mRNA-1"/>
    <property type="gene ID" value="OFLC_0000057701"/>
</dbReference>
<reference evidence="4" key="1">
    <citation type="submission" date="2016-06" db="UniProtKB">
        <authorList>
            <consortium name="WormBaseParasite"/>
        </authorList>
    </citation>
    <scope>IDENTIFICATION</scope>
</reference>